<accession>A0A1I6DSK7</accession>
<evidence type="ECO:0000256" key="1">
    <source>
        <dbReference type="ARBA" id="ARBA00010515"/>
    </source>
</evidence>
<dbReference type="GO" id="GO:0016787">
    <property type="term" value="F:hydrolase activity"/>
    <property type="evidence" value="ECO:0007669"/>
    <property type="project" value="UniProtKB-KW"/>
</dbReference>
<evidence type="ECO:0000313" key="4">
    <source>
        <dbReference type="EMBL" id="SFR08357.1"/>
    </source>
</evidence>
<comment type="similarity">
    <text evidence="1">Belongs to the 'GDXG' lipolytic enzyme family.</text>
</comment>
<dbReference type="SUPFAM" id="SSF53474">
    <property type="entry name" value="alpha/beta-Hydrolases"/>
    <property type="match status" value="1"/>
</dbReference>
<dbReference type="PROSITE" id="PS01173">
    <property type="entry name" value="LIPASE_GDXG_HIS"/>
    <property type="match status" value="1"/>
</dbReference>
<dbReference type="PANTHER" id="PTHR48081:SF8">
    <property type="entry name" value="ALPHA_BETA HYDROLASE FOLD-3 DOMAIN-CONTAINING PROTEIN-RELATED"/>
    <property type="match status" value="1"/>
</dbReference>
<dbReference type="InterPro" id="IPR013094">
    <property type="entry name" value="AB_hydrolase_3"/>
</dbReference>
<gene>
    <name evidence="4" type="ORF">SAMN04515673_10549</name>
</gene>
<reference evidence="4 5" key="1">
    <citation type="submission" date="2016-10" db="EMBL/GenBank/DDBJ databases">
        <authorList>
            <person name="de Groot N.N."/>
        </authorList>
    </citation>
    <scope>NUCLEOTIDE SEQUENCE [LARGE SCALE GENOMIC DNA]</scope>
    <source>
        <strain evidence="5">KMM 9023,NRIC 0796,JCM 17311,KCTC 23692</strain>
    </source>
</reference>
<dbReference type="InterPro" id="IPR029058">
    <property type="entry name" value="AB_hydrolase_fold"/>
</dbReference>
<dbReference type="AlphaFoldDB" id="A0A1I6DSK7"/>
<evidence type="ECO:0000259" key="3">
    <source>
        <dbReference type="Pfam" id="PF07859"/>
    </source>
</evidence>
<keyword evidence="5" id="KW-1185">Reference proteome</keyword>
<dbReference type="Gene3D" id="3.40.50.1820">
    <property type="entry name" value="alpha/beta hydrolase"/>
    <property type="match status" value="1"/>
</dbReference>
<dbReference type="STRING" id="871652.SAMN04515673_10549"/>
<sequence>MSWQRPLLNRWLRLTERPVLAKGAPETVRRNLETKSRLFFRPPRAAEVRRETVGGVPALVVGAERPGAGPRILYLHGGGYVFGSARTHHGLLGKISQMTGLEAVLPDYRLAPEHPFPAAFDDALAAYRAMAAAPGGVIIGGDSAGGGLALALLAEILRQGLPKPLGVFAFSPLTDMTFSGRSFSENAARDVMLPAARASEMGEMYLGDADPRDPRASPLHAGFNGAPPVWLTVGRTEILRDDTLRMAETLRAEGVEVDEIIEGDLPHVWPIFHSYLPEARATLRHLAAWIRPLATTAAPRPDES</sequence>
<feature type="domain" description="Alpha/beta hydrolase fold-3" evidence="3">
    <location>
        <begin position="72"/>
        <end position="269"/>
    </location>
</feature>
<dbReference type="InterPro" id="IPR002168">
    <property type="entry name" value="Lipase_GDXG_HIS_AS"/>
</dbReference>
<protein>
    <submittedName>
        <fullName evidence="4">Acetyl esterase/lipase</fullName>
    </submittedName>
</protein>
<dbReference type="OrthoDB" id="9806180at2"/>
<evidence type="ECO:0000313" key="5">
    <source>
        <dbReference type="Proteomes" id="UP000199302"/>
    </source>
</evidence>
<keyword evidence="2" id="KW-0378">Hydrolase</keyword>
<dbReference type="RefSeq" id="WP_092079380.1">
    <property type="nucleotide sequence ID" value="NZ_FOYI01000005.1"/>
</dbReference>
<dbReference type="Proteomes" id="UP000199302">
    <property type="component" value="Unassembled WGS sequence"/>
</dbReference>
<dbReference type="EMBL" id="FOYI01000005">
    <property type="protein sequence ID" value="SFR08357.1"/>
    <property type="molecule type" value="Genomic_DNA"/>
</dbReference>
<name>A0A1I6DSK7_9RHOB</name>
<dbReference type="PANTHER" id="PTHR48081">
    <property type="entry name" value="AB HYDROLASE SUPERFAMILY PROTEIN C4A8.06C"/>
    <property type="match status" value="1"/>
</dbReference>
<proteinExistence type="inferred from homology"/>
<dbReference type="InterPro" id="IPR050300">
    <property type="entry name" value="GDXG_lipolytic_enzyme"/>
</dbReference>
<organism evidence="4 5">
    <name type="scientific">Poseidonocella sedimentorum</name>
    <dbReference type="NCBI Taxonomy" id="871652"/>
    <lineage>
        <taxon>Bacteria</taxon>
        <taxon>Pseudomonadati</taxon>
        <taxon>Pseudomonadota</taxon>
        <taxon>Alphaproteobacteria</taxon>
        <taxon>Rhodobacterales</taxon>
        <taxon>Roseobacteraceae</taxon>
        <taxon>Poseidonocella</taxon>
    </lineage>
</organism>
<dbReference type="Pfam" id="PF07859">
    <property type="entry name" value="Abhydrolase_3"/>
    <property type="match status" value="1"/>
</dbReference>
<evidence type="ECO:0000256" key="2">
    <source>
        <dbReference type="ARBA" id="ARBA00022801"/>
    </source>
</evidence>